<feature type="transmembrane region" description="Helical" evidence="7">
    <location>
        <begin position="178"/>
        <end position="203"/>
    </location>
</feature>
<dbReference type="Pfam" id="PF03916">
    <property type="entry name" value="NrfD"/>
    <property type="match status" value="1"/>
</dbReference>
<reference evidence="9" key="1">
    <citation type="journal article" date="2019" name="Int. J. Syst. Evol. Microbiol.">
        <title>The Global Catalogue of Microorganisms (GCM) 10K type strain sequencing project: providing services to taxonomists for standard genome sequencing and annotation.</title>
        <authorList>
            <consortium name="The Broad Institute Genomics Platform"/>
            <consortium name="The Broad Institute Genome Sequencing Center for Infectious Disease"/>
            <person name="Wu L."/>
            <person name="Ma J."/>
        </authorList>
    </citation>
    <scope>NUCLEOTIDE SEQUENCE [LARGE SCALE GENOMIC DNA]</scope>
    <source>
        <strain evidence="9">JCM 18285</strain>
    </source>
</reference>
<evidence type="ECO:0000313" key="8">
    <source>
        <dbReference type="EMBL" id="GAA4951442.1"/>
    </source>
</evidence>
<evidence type="ECO:0000256" key="3">
    <source>
        <dbReference type="ARBA" id="ARBA00022475"/>
    </source>
</evidence>
<feature type="transmembrane region" description="Helical" evidence="7">
    <location>
        <begin position="215"/>
        <end position="235"/>
    </location>
</feature>
<dbReference type="PANTHER" id="PTHR34856:SF2">
    <property type="entry name" value="PROTEIN NRFD"/>
    <property type="match status" value="1"/>
</dbReference>
<comment type="similarity">
    <text evidence="2">Belongs to the NrfD family.</text>
</comment>
<accession>A0ABP9GTT4</accession>
<evidence type="ECO:0000256" key="5">
    <source>
        <dbReference type="ARBA" id="ARBA00022989"/>
    </source>
</evidence>
<keyword evidence="4 7" id="KW-0812">Transmembrane</keyword>
<evidence type="ECO:0000256" key="2">
    <source>
        <dbReference type="ARBA" id="ARBA00008929"/>
    </source>
</evidence>
<dbReference type="InterPro" id="IPR005614">
    <property type="entry name" value="NrfD-like"/>
</dbReference>
<dbReference type="Proteomes" id="UP001501302">
    <property type="component" value="Unassembled WGS sequence"/>
</dbReference>
<keyword evidence="9" id="KW-1185">Reference proteome</keyword>
<gene>
    <name evidence="8" type="primary">nrfD_3</name>
    <name evidence="8" type="ORF">GCM10023314_26070</name>
</gene>
<dbReference type="RefSeq" id="WP_345192650.1">
    <property type="nucleotide sequence ID" value="NZ_BAABJJ010000037.1"/>
</dbReference>
<comment type="caution">
    <text evidence="8">The sequence shown here is derived from an EMBL/GenBank/DDBJ whole genome shotgun (WGS) entry which is preliminary data.</text>
</comment>
<feature type="transmembrane region" description="Helical" evidence="7">
    <location>
        <begin position="26"/>
        <end position="49"/>
    </location>
</feature>
<comment type="subcellular location">
    <subcellularLocation>
        <location evidence="1">Cell membrane</location>
        <topology evidence="1">Multi-pass membrane protein</topology>
    </subcellularLocation>
</comment>
<dbReference type="PANTHER" id="PTHR34856">
    <property type="entry name" value="PROTEIN NRFD"/>
    <property type="match status" value="1"/>
</dbReference>
<evidence type="ECO:0000256" key="6">
    <source>
        <dbReference type="ARBA" id="ARBA00023136"/>
    </source>
</evidence>
<feature type="transmembrane region" description="Helical" evidence="7">
    <location>
        <begin position="151"/>
        <end position="172"/>
    </location>
</feature>
<proteinExistence type="inferred from homology"/>
<keyword evidence="3" id="KW-1003">Cell membrane</keyword>
<dbReference type="Gene3D" id="1.20.1630.10">
    <property type="entry name" value="Formate dehydrogenase/DMSO reductase domain"/>
    <property type="match status" value="1"/>
</dbReference>
<evidence type="ECO:0000256" key="1">
    <source>
        <dbReference type="ARBA" id="ARBA00004651"/>
    </source>
</evidence>
<feature type="transmembrane region" description="Helical" evidence="7">
    <location>
        <begin position="61"/>
        <end position="82"/>
    </location>
</feature>
<dbReference type="EMBL" id="BAABJJ010000037">
    <property type="protein sequence ID" value="GAA4951442.1"/>
    <property type="molecule type" value="Genomic_DNA"/>
</dbReference>
<evidence type="ECO:0000256" key="7">
    <source>
        <dbReference type="SAM" id="Phobius"/>
    </source>
</evidence>
<protein>
    <submittedName>
        <fullName evidence="8">Cytochrome c nitrite reductase subunit NrfD</fullName>
    </submittedName>
</protein>
<sequence length="313" mass="34938">MQEELFTSGRHIPHIDPSLEIWHWPISVYLFLGGLSAGLLFFAGVVTILGKDKDYPTTVKYASMVPPIALSLGLLALVYDLTHPLYTWQLYTTLRLESPMSWGAWVLLVTTPLSFMWVFSYFSELFPKRNLKFNFLNKFEKLLKKNRKNMAYALVPLSIILGVYTGILLSAFNARPLWNNAILGPLFLTSGLSTGAATIILLAKSTKERHLFSKIDLGLVIIELGLIVHMIMGMYAGSEVQLDAMNLLIGGEFTLMFFGFVVILGLIVPGILEALEIKGYNVPVAIPAILILIGGLIFRFVMVEAGQLTRYLY</sequence>
<name>A0ABP9GTT4_9FLAO</name>
<evidence type="ECO:0000313" key="9">
    <source>
        <dbReference type="Proteomes" id="UP001501302"/>
    </source>
</evidence>
<feature type="transmembrane region" description="Helical" evidence="7">
    <location>
        <begin position="102"/>
        <end position="122"/>
    </location>
</feature>
<organism evidence="8 9">
    <name type="scientific">Algibacter agarivorans</name>
    <dbReference type="NCBI Taxonomy" id="1109741"/>
    <lineage>
        <taxon>Bacteria</taxon>
        <taxon>Pseudomonadati</taxon>
        <taxon>Bacteroidota</taxon>
        <taxon>Flavobacteriia</taxon>
        <taxon>Flavobacteriales</taxon>
        <taxon>Flavobacteriaceae</taxon>
        <taxon>Algibacter</taxon>
    </lineage>
</organism>
<evidence type="ECO:0000256" key="4">
    <source>
        <dbReference type="ARBA" id="ARBA00022692"/>
    </source>
</evidence>
<feature type="transmembrane region" description="Helical" evidence="7">
    <location>
        <begin position="247"/>
        <end position="272"/>
    </location>
</feature>
<keyword evidence="6 7" id="KW-0472">Membrane</keyword>
<feature type="transmembrane region" description="Helical" evidence="7">
    <location>
        <begin position="284"/>
        <end position="303"/>
    </location>
</feature>
<dbReference type="InterPro" id="IPR052049">
    <property type="entry name" value="Electron_transfer_protein"/>
</dbReference>
<keyword evidence="5 7" id="KW-1133">Transmembrane helix</keyword>